<keyword evidence="3" id="KW-1185">Reference proteome</keyword>
<gene>
    <name evidence="2" type="ORF">CCMP2556_LOCUS19420</name>
</gene>
<feature type="compositionally biased region" description="Basic and acidic residues" evidence="1">
    <location>
        <begin position="275"/>
        <end position="284"/>
    </location>
</feature>
<feature type="region of interest" description="Disordered" evidence="1">
    <location>
        <begin position="175"/>
        <end position="199"/>
    </location>
</feature>
<dbReference type="Proteomes" id="UP001642484">
    <property type="component" value="Unassembled WGS sequence"/>
</dbReference>
<dbReference type="EMBL" id="CAXAMN010011113">
    <property type="protein sequence ID" value="CAK9034282.1"/>
    <property type="molecule type" value="Genomic_DNA"/>
</dbReference>
<accession>A0ABP0L7U0</accession>
<sequence length="304" mass="33668">MQQLFVENATLRESLLSFSSSLTQASSIVKASADVEGDKALQQILSSIRANAECAVPAVFTRLNASRKLDPRLEQEARERRENLMKSLIWHLSEEPHEEAFAATAPARWNTAPELPRQPRTLVKHRSSMEDLEERQPQLPNRQSRPLKKQPPAEALEDLPCVARGQDAFDLNARSSWSRQCSGASQVSNTSSRMSSRRQSFLGITSLEFRHDAGKVKPLRPTPATVRRAPEPAGPGPGLMLPHVPIQARGNSDSEHLSPGTSDLRASSESSSDGEFQKSEERPHMPKLTMRPPQDSQSGSQTQR</sequence>
<feature type="region of interest" description="Disordered" evidence="1">
    <location>
        <begin position="126"/>
        <end position="152"/>
    </location>
</feature>
<protein>
    <submittedName>
        <fullName evidence="2">Uncharacterized protein</fullName>
    </submittedName>
</protein>
<feature type="region of interest" description="Disordered" evidence="1">
    <location>
        <begin position="213"/>
        <end position="304"/>
    </location>
</feature>
<name>A0ABP0L7U0_9DINO</name>
<evidence type="ECO:0000313" key="3">
    <source>
        <dbReference type="Proteomes" id="UP001642484"/>
    </source>
</evidence>
<evidence type="ECO:0000313" key="2">
    <source>
        <dbReference type="EMBL" id="CAK9034282.1"/>
    </source>
</evidence>
<proteinExistence type="predicted"/>
<evidence type="ECO:0000256" key="1">
    <source>
        <dbReference type="SAM" id="MobiDB-lite"/>
    </source>
</evidence>
<reference evidence="2 3" key="1">
    <citation type="submission" date="2024-02" db="EMBL/GenBank/DDBJ databases">
        <authorList>
            <person name="Chen Y."/>
            <person name="Shah S."/>
            <person name="Dougan E. K."/>
            <person name="Thang M."/>
            <person name="Chan C."/>
        </authorList>
    </citation>
    <scope>NUCLEOTIDE SEQUENCE [LARGE SCALE GENOMIC DNA]</scope>
</reference>
<feature type="compositionally biased region" description="Polar residues" evidence="1">
    <location>
        <begin position="294"/>
        <end position="304"/>
    </location>
</feature>
<organism evidence="2 3">
    <name type="scientific">Durusdinium trenchii</name>
    <dbReference type="NCBI Taxonomy" id="1381693"/>
    <lineage>
        <taxon>Eukaryota</taxon>
        <taxon>Sar</taxon>
        <taxon>Alveolata</taxon>
        <taxon>Dinophyceae</taxon>
        <taxon>Suessiales</taxon>
        <taxon>Symbiodiniaceae</taxon>
        <taxon>Durusdinium</taxon>
    </lineage>
</organism>
<comment type="caution">
    <text evidence="2">The sequence shown here is derived from an EMBL/GenBank/DDBJ whole genome shotgun (WGS) entry which is preliminary data.</text>
</comment>